<proteinExistence type="predicted"/>
<dbReference type="EMBL" id="FTNP01000002">
    <property type="protein sequence ID" value="SIR58033.1"/>
    <property type="molecule type" value="Genomic_DNA"/>
</dbReference>
<protein>
    <submittedName>
        <fullName evidence="1">Uncharacterized protein</fullName>
    </submittedName>
</protein>
<evidence type="ECO:0000313" key="1">
    <source>
        <dbReference type="EMBL" id="SIR58033.1"/>
    </source>
</evidence>
<dbReference type="Proteomes" id="UP000185687">
    <property type="component" value="Unassembled WGS sequence"/>
</dbReference>
<organism evidence="1 2">
    <name type="scientific">Natronorubrum daqingense</name>
    <dbReference type="NCBI Taxonomy" id="588898"/>
    <lineage>
        <taxon>Archaea</taxon>
        <taxon>Methanobacteriati</taxon>
        <taxon>Methanobacteriota</taxon>
        <taxon>Stenosarchaea group</taxon>
        <taxon>Halobacteria</taxon>
        <taxon>Halobacteriales</taxon>
        <taxon>Natrialbaceae</taxon>
        <taxon>Natronorubrum</taxon>
    </lineage>
</organism>
<name>A0A1N7C3L6_9EURY</name>
<gene>
    <name evidence="1" type="ORF">SAMN05421809_1493</name>
</gene>
<sequence length="298" mass="34646">MNRSLMRYVRLYTKKLGNVLMLQKPINRLWNTYEHLKFTYYCRKHLRSNSSCADIDPTRIIWVSPSNIYHLSGSSFDSFTDTARLVDGAWDQNPRPLTTEPAYNLFRARFCDGREWQETEWYTEHATAIQEGSHSRYVSLEELHDKLERYEKLYEQFSNGQYRTQADLVAEGVITLPGDGGRALFPSRTDKSLLRHEIAINIGRDGTLFRNDGRHRLALALLTNLEEIPVRIVVRHTEWQSLRDTVAQTIDDALDRGVDPKNVRHDVNESLTGELEAIQFGLNHPDLEPLFERRLPDT</sequence>
<accession>A0A1N7C3L6</accession>
<reference evidence="1 2" key="1">
    <citation type="submission" date="2017-01" db="EMBL/GenBank/DDBJ databases">
        <authorList>
            <person name="Mah S.A."/>
            <person name="Swanson W.J."/>
            <person name="Moy G.W."/>
            <person name="Vacquier V.D."/>
        </authorList>
    </citation>
    <scope>NUCLEOTIDE SEQUENCE [LARGE SCALE GENOMIC DNA]</scope>
    <source>
        <strain evidence="1 2">CGMCC 1.8909</strain>
    </source>
</reference>
<keyword evidence="2" id="KW-1185">Reference proteome</keyword>
<dbReference type="AlphaFoldDB" id="A0A1N7C3L6"/>
<evidence type="ECO:0000313" key="2">
    <source>
        <dbReference type="Proteomes" id="UP000185687"/>
    </source>
</evidence>